<evidence type="ECO:0000256" key="13">
    <source>
        <dbReference type="ARBA" id="ARBA00023237"/>
    </source>
</evidence>
<evidence type="ECO:0000313" key="20">
    <source>
        <dbReference type="Proteomes" id="UP001626593"/>
    </source>
</evidence>
<evidence type="ECO:0000256" key="3">
    <source>
        <dbReference type="ARBA" id="ARBA00022448"/>
    </source>
</evidence>
<dbReference type="Gene3D" id="3.10.560.10">
    <property type="entry name" value="Outer membrane lipoprotein wza domain like"/>
    <property type="match status" value="2"/>
</dbReference>
<gene>
    <name evidence="19" type="primary">epsE</name>
    <name evidence="19" type="ORF">U5817_04550</name>
</gene>
<evidence type="ECO:0000256" key="14">
    <source>
        <dbReference type="ARBA" id="ARBA00023288"/>
    </source>
</evidence>
<evidence type="ECO:0000256" key="9">
    <source>
        <dbReference type="ARBA" id="ARBA00023065"/>
    </source>
</evidence>
<evidence type="ECO:0000256" key="6">
    <source>
        <dbReference type="ARBA" id="ARBA00022692"/>
    </source>
</evidence>
<dbReference type="InterPro" id="IPR019554">
    <property type="entry name" value="Soluble_ligand-bd"/>
</dbReference>
<evidence type="ECO:0000256" key="4">
    <source>
        <dbReference type="ARBA" id="ARBA00022452"/>
    </source>
</evidence>
<accession>A0ABZ1AQP6</accession>
<dbReference type="PANTHER" id="PTHR33619">
    <property type="entry name" value="POLYSACCHARIDE EXPORT PROTEIN GFCE-RELATED"/>
    <property type="match status" value="1"/>
</dbReference>
<evidence type="ECO:0000256" key="5">
    <source>
        <dbReference type="ARBA" id="ARBA00022597"/>
    </source>
</evidence>
<dbReference type="PANTHER" id="PTHR33619:SF3">
    <property type="entry name" value="POLYSACCHARIDE EXPORT PROTEIN GFCE-RELATED"/>
    <property type="match status" value="1"/>
</dbReference>
<keyword evidence="5" id="KW-0762">Sugar transport</keyword>
<evidence type="ECO:0000259" key="18">
    <source>
        <dbReference type="Pfam" id="PF22461"/>
    </source>
</evidence>
<keyword evidence="4" id="KW-1134">Transmembrane beta strand</keyword>
<keyword evidence="9" id="KW-0406">Ion transport</keyword>
<keyword evidence="8" id="KW-0625">Polysaccharide transport</keyword>
<keyword evidence="10" id="KW-0626">Porin</keyword>
<keyword evidence="3" id="KW-0813">Transport</keyword>
<evidence type="ECO:0000313" key="19">
    <source>
        <dbReference type="EMBL" id="WRL47331.1"/>
    </source>
</evidence>
<keyword evidence="14" id="KW-0449">Lipoprotein</keyword>
<dbReference type="InterPro" id="IPR003715">
    <property type="entry name" value="Poly_export_N"/>
</dbReference>
<keyword evidence="13" id="KW-0998">Cell outer membrane</keyword>
<evidence type="ECO:0000256" key="10">
    <source>
        <dbReference type="ARBA" id="ARBA00023114"/>
    </source>
</evidence>
<feature type="chain" id="PRO_5047431727" evidence="15">
    <location>
        <begin position="29"/>
        <end position="287"/>
    </location>
</feature>
<dbReference type="Pfam" id="PF02563">
    <property type="entry name" value="Poly_export"/>
    <property type="match status" value="1"/>
</dbReference>
<feature type="domain" description="Polysaccharide export protein N-terminal" evidence="16">
    <location>
        <begin position="45"/>
        <end position="118"/>
    </location>
</feature>
<keyword evidence="11" id="KW-0472">Membrane</keyword>
<dbReference type="Pfam" id="PF22461">
    <property type="entry name" value="SLBB_2"/>
    <property type="match status" value="1"/>
</dbReference>
<dbReference type="InterPro" id="IPR017478">
    <property type="entry name" value="Polysacc_export_EpsE"/>
</dbReference>
<evidence type="ECO:0000256" key="11">
    <source>
        <dbReference type="ARBA" id="ARBA00023136"/>
    </source>
</evidence>
<feature type="signal peptide" evidence="15">
    <location>
        <begin position="1"/>
        <end position="28"/>
    </location>
</feature>
<dbReference type="InterPro" id="IPR049712">
    <property type="entry name" value="Poly_export"/>
</dbReference>
<dbReference type="EMBL" id="CP141259">
    <property type="protein sequence ID" value="WRL47331.1"/>
    <property type="molecule type" value="Genomic_DNA"/>
</dbReference>
<keyword evidence="7 15" id="KW-0732">Signal</keyword>
<comment type="subcellular location">
    <subcellularLocation>
        <location evidence="1">Cell outer membrane</location>
        <topology evidence="1">Multi-pass membrane protein</topology>
    </subcellularLocation>
</comment>
<evidence type="ECO:0000259" key="16">
    <source>
        <dbReference type="Pfam" id="PF02563"/>
    </source>
</evidence>
<evidence type="ECO:0000256" key="8">
    <source>
        <dbReference type="ARBA" id="ARBA00023047"/>
    </source>
</evidence>
<evidence type="ECO:0000256" key="1">
    <source>
        <dbReference type="ARBA" id="ARBA00004571"/>
    </source>
</evidence>
<keyword evidence="12" id="KW-0564">Palmitate</keyword>
<comment type="similarity">
    <text evidence="2">Belongs to the BexD/CtrA/VexA family.</text>
</comment>
<evidence type="ECO:0000256" key="7">
    <source>
        <dbReference type="ARBA" id="ARBA00022729"/>
    </source>
</evidence>
<evidence type="ECO:0000256" key="15">
    <source>
        <dbReference type="SAM" id="SignalP"/>
    </source>
</evidence>
<keyword evidence="20" id="KW-1185">Reference proteome</keyword>
<evidence type="ECO:0000259" key="17">
    <source>
        <dbReference type="Pfam" id="PF10531"/>
    </source>
</evidence>
<dbReference type="NCBIfam" id="TIGR03028">
    <property type="entry name" value="EpsE"/>
    <property type="match status" value="1"/>
</dbReference>
<evidence type="ECO:0000256" key="12">
    <source>
        <dbReference type="ARBA" id="ARBA00023139"/>
    </source>
</evidence>
<dbReference type="RefSeq" id="WP_407279863.1">
    <property type="nucleotide sequence ID" value="NZ_CP141259.1"/>
</dbReference>
<sequence>MLLSITIRDVFRIPLLIWLACASAWAVAQVPPPAPAAVAAPVGADAREYVLGPGDIVRISVFQNPDLTTEGRVSETGALTFPLIGSIPLGGLTVSAAEALIAERLRTGGFVLQPQVTVLPVQIRGNQVAVLGHVNKPGRYPLDTFNVRVTDMLANAGGIATGGDDVIVLVGTRDGQPIRQELDLPALFQRGDGDANMMLSPGDVIFVRRADVFYIYGEVQKPGAFRLERNMTVMQALATGGGPTLRGTVRGLRIHRRGADGKVAVIEPTLEDRLRPDDIIYVKESLF</sequence>
<organism evidence="19 20">
    <name type="scientific">Aromatoleum evansii</name>
    <name type="common">Azoarcus evansii</name>
    <dbReference type="NCBI Taxonomy" id="59406"/>
    <lineage>
        <taxon>Bacteria</taxon>
        <taxon>Pseudomonadati</taxon>
        <taxon>Pseudomonadota</taxon>
        <taxon>Betaproteobacteria</taxon>
        <taxon>Rhodocyclales</taxon>
        <taxon>Rhodocyclaceae</taxon>
        <taxon>Aromatoleum</taxon>
    </lineage>
</organism>
<reference evidence="19 20" key="1">
    <citation type="submission" date="2023-12" db="EMBL/GenBank/DDBJ databases">
        <title>A. evansii MAY27, complete genome.</title>
        <authorList>
            <person name="Wang Y."/>
        </authorList>
    </citation>
    <scope>NUCLEOTIDE SEQUENCE [LARGE SCALE GENOMIC DNA]</scope>
    <source>
        <strain evidence="19 20">MAY27</strain>
    </source>
</reference>
<dbReference type="Gene3D" id="3.30.1950.10">
    <property type="entry name" value="wza like domain"/>
    <property type="match status" value="1"/>
</dbReference>
<protein>
    <submittedName>
        <fullName evidence="19">Polysaccharide export protein EpsE</fullName>
    </submittedName>
</protein>
<evidence type="ECO:0000256" key="2">
    <source>
        <dbReference type="ARBA" id="ARBA00009450"/>
    </source>
</evidence>
<feature type="domain" description="SLBB" evidence="18">
    <location>
        <begin position="127"/>
        <end position="207"/>
    </location>
</feature>
<dbReference type="Proteomes" id="UP001626593">
    <property type="component" value="Chromosome"/>
</dbReference>
<dbReference type="InterPro" id="IPR054765">
    <property type="entry name" value="SLBB_dom"/>
</dbReference>
<keyword evidence="6" id="KW-0812">Transmembrane</keyword>
<dbReference type="Pfam" id="PF10531">
    <property type="entry name" value="SLBB"/>
    <property type="match status" value="1"/>
</dbReference>
<proteinExistence type="inferred from homology"/>
<name>A0ABZ1AQP6_AROEV</name>
<feature type="domain" description="Soluble ligand binding" evidence="17">
    <location>
        <begin position="212"/>
        <end position="266"/>
    </location>
</feature>